<evidence type="ECO:0000313" key="7">
    <source>
        <dbReference type="Proteomes" id="UP000594638"/>
    </source>
</evidence>
<evidence type="ECO:0000256" key="1">
    <source>
        <dbReference type="ARBA" id="ARBA00004123"/>
    </source>
</evidence>
<dbReference type="PANTHER" id="PTHR13948:SF38">
    <property type="entry name" value="D111_G-PATCH DOMAIN-CONTAINING PROTEIN"/>
    <property type="match status" value="1"/>
</dbReference>
<dbReference type="InterPro" id="IPR000467">
    <property type="entry name" value="G_patch_dom"/>
</dbReference>
<protein>
    <submittedName>
        <fullName evidence="6">RNA-binding protein 5-A</fullName>
    </submittedName>
</protein>
<dbReference type="GO" id="GO:0003723">
    <property type="term" value="F:RNA binding"/>
    <property type="evidence" value="ECO:0007669"/>
    <property type="project" value="UniProtKB-KW"/>
</dbReference>
<dbReference type="InterPro" id="IPR041591">
    <property type="entry name" value="OCRE"/>
</dbReference>
<dbReference type="CDD" id="cd16074">
    <property type="entry name" value="OCRE"/>
    <property type="match status" value="1"/>
</dbReference>
<reference evidence="6 7" key="1">
    <citation type="submission" date="2019-12" db="EMBL/GenBank/DDBJ databases">
        <authorList>
            <person name="Alioto T."/>
            <person name="Alioto T."/>
            <person name="Gomez Garrido J."/>
        </authorList>
    </citation>
    <scope>NUCLEOTIDE SEQUENCE [LARGE SCALE GENOMIC DNA]</scope>
</reference>
<dbReference type="GO" id="GO:0005634">
    <property type="term" value="C:nucleus"/>
    <property type="evidence" value="ECO:0007669"/>
    <property type="project" value="UniProtKB-SubCell"/>
</dbReference>
<evidence type="ECO:0000256" key="2">
    <source>
        <dbReference type="ARBA" id="ARBA00022884"/>
    </source>
</evidence>
<evidence type="ECO:0000259" key="5">
    <source>
        <dbReference type="PROSITE" id="PS50174"/>
    </source>
</evidence>
<dbReference type="PROSITE" id="PS50174">
    <property type="entry name" value="G_PATCH"/>
    <property type="match status" value="1"/>
</dbReference>
<evidence type="ECO:0000256" key="4">
    <source>
        <dbReference type="SAM" id="MobiDB-lite"/>
    </source>
</evidence>
<dbReference type="PANTHER" id="PTHR13948">
    <property type="entry name" value="RNA-BINDING PROTEIN"/>
    <property type="match status" value="1"/>
</dbReference>
<keyword evidence="7" id="KW-1185">Reference proteome</keyword>
<feature type="compositionally biased region" description="Low complexity" evidence="4">
    <location>
        <begin position="398"/>
        <end position="407"/>
    </location>
</feature>
<dbReference type="Pfam" id="PF01585">
    <property type="entry name" value="G-patch"/>
    <property type="match status" value="1"/>
</dbReference>
<comment type="caution">
    <text evidence="6">The sequence shown here is derived from an EMBL/GenBank/DDBJ whole genome shotgun (WGS) entry which is preliminary data.</text>
</comment>
<dbReference type="OrthoDB" id="4822at2759"/>
<keyword evidence="3" id="KW-0539">Nucleus</keyword>
<dbReference type="Proteomes" id="UP000594638">
    <property type="component" value="Unassembled WGS sequence"/>
</dbReference>
<evidence type="ECO:0000256" key="3">
    <source>
        <dbReference type="ARBA" id="ARBA00023242"/>
    </source>
</evidence>
<dbReference type="Pfam" id="PF17780">
    <property type="entry name" value="OCRE"/>
    <property type="match status" value="1"/>
</dbReference>
<keyword evidence="2" id="KW-0694">RNA-binding</keyword>
<feature type="region of interest" description="Disordered" evidence="4">
    <location>
        <begin position="386"/>
        <end position="407"/>
    </location>
</feature>
<evidence type="ECO:0000313" key="6">
    <source>
        <dbReference type="EMBL" id="CAA3021326.1"/>
    </source>
</evidence>
<dbReference type="SMART" id="SM00443">
    <property type="entry name" value="G_patch"/>
    <property type="match status" value="1"/>
</dbReference>
<dbReference type="Gramene" id="OE9A079668T5">
    <property type="protein sequence ID" value="OE9A079668C5"/>
    <property type="gene ID" value="OE9A079668"/>
</dbReference>
<dbReference type="AlphaFoldDB" id="A0A8S0URJ8"/>
<gene>
    <name evidence="6" type="ORF">OLEA9_A079668</name>
</gene>
<feature type="domain" description="G-patch" evidence="5">
    <location>
        <begin position="427"/>
        <end position="473"/>
    </location>
</feature>
<accession>A0A8S0URJ8</accession>
<comment type="subcellular location">
    <subcellularLocation>
        <location evidence="1">Nucleus</location>
    </subcellularLocation>
</comment>
<dbReference type="GO" id="GO:0000398">
    <property type="term" value="P:mRNA splicing, via spliceosome"/>
    <property type="evidence" value="ECO:0007669"/>
    <property type="project" value="TreeGrafter"/>
</dbReference>
<organism evidence="6 7">
    <name type="scientific">Olea europaea subsp. europaea</name>
    <dbReference type="NCBI Taxonomy" id="158383"/>
    <lineage>
        <taxon>Eukaryota</taxon>
        <taxon>Viridiplantae</taxon>
        <taxon>Streptophyta</taxon>
        <taxon>Embryophyta</taxon>
        <taxon>Tracheophyta</taxon>
        <taxon>Spermatophyta</taxon>
        <taxon>Magnoliopsida</taxon>
        <taxon>eudicotyledons</taxon>
        <taxon>Gunneridae</taxon>
        <taxon>Pentapetalae</taxon>
        <taxon>asterids</taxon>
        <taxon>lamiids</taxon>
        <taxon>Lamiales</taxon>
        <taxon>Oleaceae</taxon>
        <taxon>Oleeae</taxon>
        <taxon>Olea</taxon>
    </lineage>
</organism>
<sequence>MAGTERSQETNCTFEWDEDSQLYYHASTGFYHDPQAGWYFSSVDGLYYKFENGNYVLLESNLDGDQSELHNSNCEGEVLGAEKDQFELHNANCEGEVLGSEKEGAALSAESSLDPPICISNEQSEYPPPASEWLEDTLIDMYLSGYSNQSTHAAASDMAMSVETSDTQQLNLPADGDDDIQELEESEWIPYEPNCLTDFSSNIADEGISLEEENWRAQYGQVSQPNEEWISDLHMVDLWDWALVKGIKKDGKGEVARLVGQLKKRSSKLHPSISSARVKTAPVCEVYLDMVRVTSGQLYRLRIPSSQYLASLLVYDASDPTKDWGFPQLSIDKHMNKIPKYHSKSESKSSEDLAVLEDQSLSSEKLCSSKKDHVYRDRAAERRALHGGFGIGPEQKTSLDSTDSPSSLISLHPEEAAVESLSISFGAGSYARKILESMGWKEGEALGRGTNGLIEPLQAIGNKGNAGLGWDDGRK</sequence>
<name>A0A8S0URJ8_OLEEU</name>
<proteinExistence type="predicted"/>
<dbReference type="EMBL" id="CACTIH010009052">
    <property type="protein sequence ID" value="CAA3021326.1"/>
    <property type="molecule type" value="Genomic_DNA"/>
</dbReference>